<protein>
    <recommendedName>
        <fullName evidence="2">DUF6830 domain-containing protein</fullName>
    </recommendedName>
</protein>
<dbReference type="AlphaFoldDB" id="A0A8I2YST3"/>
<name>A0A8I2YST3_9AGAM</name>
<proteinExistence type="predicted"/>
<evidence type="ECO:0000259" key="2">
    <source>
        <dbReference type="Pfam" id="PF20722"/>
    </source>
</evidence>
<evidence type="ECO:0000313" key="4">
    <source>
        <dbReference type="Proteomes" id="UP000683000"/>
    </source>
</evidence>
<evidence type="ECO:0000313" key="3">
    <source>
        <dbReference type="EMBL" id="KAG6377666.1"/>
    </source>
</evidence>
<comment type="caution">
    <text evidence="3">The sequence shown here is derived from an EMBL/GenBank/DDBJ whole genome shotgun (WGS) entry which is preliminary data.</text>
</comment>
<dbReference type="Proteomes" id="UP000683000">
    <property type="component" value="Unassembled WGS sequence"/>
</dbReference>
<feature type="region of interest" description="Disordered" evidence="1">
    <location>
        <begin position="48"/>
        <end position="78"/>
    </location>
</feature>
<keyword evidence="4" id="KW-1185">Reference proteome</keyword>
<dbReference type="EMBL" id="JAGFBS010000008">
    <property type="protein sequence ID" value="KAG6377666.1"/>
    <property type="molecule type" value="Genomic_DNA"/>
</dbReference>
<feature type="domain" description="DUF6830" evidence="2">
    <location>
        <begin position="92"/>
        <end position="188"/>
    </location>
</feature>
<evidence type="ECO:0000256" key="1">
    <source>
        <dbReference type="SAM" id="MobiDB-lite"/>
    </source>
</evidence>
<organism evidence="3 4">
    <name type="scientific">Boletus reticuloceps</name>
    <dbReference type="NCBI Taxonomy" id="495285"/>
    <lineage>
        <taxon>Eukaryota</taxon>
        <taxon>Fungi</taxon>
        <taxon>Dikarya</taxon>
        <taxon>Basidiomycota</taxon>
        <taxon>Agaricomycotina</taxon>
        <taxon>Agaricomycetes</taxon>
        <taxon>Agaricomycetidae</taxon>
        <taxon>Boletales</taxon>
        <taxon>Boletineae</taxon>
        <taxon>Boletaceae</taxon>
        <taxon>Boletoideae</taxon>
        <taxon>Boletus</taxon>
    </lineage>
</organism>
<sequence>MTSNVTEVKNPARAGNNQNYYSQIARYLNRADKCFRFGLATRIASVLSPDHQSDGDEDEDNDNDNGGGQEHEPDEETQNLLLYRTPTRKIVNYFHIAQALASNPPPRVLQPLRTFASSTTAIHLTLKPSSSASIAVASDSFGLPDLHDAIRGCLDRCSYGEPHDVKGQRPSSFRCVLPMDKVQIWTKI</sequence>
<dbReference type="OrthoDB" id="3232986at2759"/>
<accession>A0A8I2YST3</accession>
<dbReference type="InterPro" id="IPR049233">
    <property type="entry name" value="DUF6830"/>
</dbReference>
<reference evidence="3" key="1">
    <citation type="submission" date="2021-03" db="EMBL/GenBank/DDBJ databases">
        <title>Evolutionary innovations through gain and loss of genes in the ectomycorrhizal Boletales.</title>
        <authorList>
            <person name="Wu G."/>
            <person name="Miyauchi S."/>
            <person name="Morin E."/>
            <person name="Yang Z.-L."/>
            <person name="Xu J."/>
            <person name="Martin F.M."/>
        </authorList>
    </citation>
    <scope>NUCLEOTIDE SEQUENCE</scope>
    <source>
        <strain evidence="3">BR01</strain>
    </source>
</reference>
<gene>
    <name evidence="3" type="ORF">JVT61DRAFT_14431</name>
</gene>
<dbReference type="Pfam" id="PF20722">
    <property type="entry name" value="DUF6830"/>
    <property type="match status" value="1"/>
</dbReference>